<keyword evidence="2" id="KW-1185">Reference proteome</keyword>
<dbReference type="Proteomes" id="UP001198402">
    <property type="component" value="Unassembled WGS sequence"/>
</dbReference>
<protein>
    <submittedName>
        <fullName evidence="1">Uncharacterized protein</fullName>
    </submittedName>
</protein>
<organism evidence="1 2">
    <name type="scientific">Winogradskyella vincentii</name>
    <dbReference type="NCBI Taxonomy" id="2877122"/>
    <lineage>
        <taxon>Bacteria</taxon>
        <taxon>Pseudomonadati</taxon>
        <taxon>Bacteroidota</taxon>
        <taxon>Flavobacteriia</taxon>
        <taxon>Flavobacteriales</taxon>
        <taxon>Flavobacteriaceae</taxon>
        <taxon>Winogradskyella</taxon>
    </lineage>
</organism>
<sequence length="139" mass="15393">MKNLLKFIPFFGLAFIMKACIVEPVDVELNQSNSDLNAQFDTNCTGDLPKTRLINNGTIPFDLQVINEDGVAEITITSIDPGITTAWNEFAVGEVLFSVSNYAPMVNDDKVLIDMDTCMGYEIVINGDNEIESYDPITF</sequence>
<accession>A0ABS7XZ53</accession>
<evidence type="ECO:0000313" key="1">
    <source>
        <dbReference type="EMBL" id="MCA0152921.1"/>
    </source>
</evidence>
<comment type="caution">
    <text evidence="1">The sequence shown here is derived from an EMBL/GenBank/DDBJ whole genome shotgun (WGS) entry which is preliminary data.</text>
</comment>
<proteinExistence type="predicted"/>
<reference evidence="2" key="1">
    <citation type="submission" date="2023-07" db="EMBL/GenBank/DDBJ databases">
        <authorList>
            <person name="Yue Y."/>
        </authorList>
    </citation>
    <scope>NUCLEOTIDE SEQUENCE [LARGE SCALE GENOMIC DNA]</scope>
    <source>
        <strain evidence="2">2Y89</strain>
    </source>
</reference>
<evidence type="ECO:0000313" key="2">
    <source>
        <dbReference type="Proteomes" id="UP001198402"/>
    </source>
</evidence>
<name>A0ABS7XZ53_9FLAO</name>
<dbReference type="RefSeq" id="WP_224477849.1">
    <property type="nucleotide sequence ID" value="NZ_JAIUJS010000003.1"/>
</dbReference>
<gene>
    <name evidence="1" type="ORF">LBV24_06825</name>
</gene>
<dbReference type="EMBL" id="JAIUJS010000003">
    <property type="protein sequence ID" value="MCA0152921.1"/>
    <property type="molecule type" value="Genomic_DNA"/>
</dbReference>